<dbReference type="InterPro" id="IPR013783">
    <property type="entry name" value="Ig-like_fold"/>
</dbReference>
<protein>
    <submittedName>
        <fullName evidence="2">Uncharacterized protein</fullName>
    </submittedName>
</protein>
<dbReference type="Proteomes" id="UP001159427">
    <property type="component" value="Unassembled WGS sequence"/>
</dbReference>
<feature type="compositionally biased region" description="Polar residues" evidence="1">
    <location>
        <begin position="273"/>
        <end position="289"/>
    </location>
</feature>
<name>A0ABN8LHI4_9CNID</name>
<reference evidence="2 3" key="1">
    <citation type="submission" date="2022-05" db="EMBL/GenBank/DDBJ databases">
        <authorList>
            <consortium name="Genoscope - CEA"/>
            <person name="William W."/>
        </authorList>
    </citation>
    <scope>NUCLEOTIDE SEQUENCE [LARGE SCALE GENOMIC DNA]</scope>
</reference>
<sequence>MAQGSLVAQSGTAGLKTSFRPCLVLTRNLGTLYCKSSCPPKRNSVMNTDWNWARQTEYINKAIEGRNEDVGTSRSDCESNEVMTSSGKERLRFLAPLKEDIKSDYLTVISCCTKYCPQGEGKRVASMAQSHAVGGSVQQTLQQNIDEPVPLKRKKKDSGAPAGKSVVVLKSCDVTIGDNYVRMPNTVEMAQLKKKDKGQFLTNVQISSKMTQKDIRELLISLFPYLGDQRFYCASAVDNRTRLDFHGERRIWDGRLIKQKIKGNSALYIYTDEGSSGKQDSISSKQSTLKRPHDQMTPTVQSGCRIDQDGKFYVSLMSQGGICAPSVMTQNIVSTASQSQSRKPAMHIADGQAAGRNTVPSKSSLLPNTDLQGMVSSSLTPQLNSLSIASAASEQERGQLGQTAALGYELAHVPLQATTRQGQGNGAATRMLVIPSNSTDQSKRGSVVSAEVDQCAGKSGSESNATDVHQEYSGTSGSDFESQLSDSAVERPSDSGIEGSDNLFIVDDTVVNICPGSGSVKGGIGFYIALDKALPDEVKKGVAVFEGVAAVTVDKTNSLVLSGTVPPSQEVGEVPVTVTTESGKVIGYTMFIYKDDVNEMVKQIVEDRTLQSEFFAKLSKELAKENLASDLQKTEALGPVHVPHVDSSVETKQTQSVELLQLLDYNAAKRDARWFIETVTSAGQDLNYYEDRTPWPENVAPAHGNVELAPLQDVHPRLFPNRNAHSTLIDWLELEEAVQKQSLATLESPTRVDLSDDEDDDSSDYFADAETSSCGSFDDEIGWCGISENKERCVQDEISSEVQNISEYDDLPMPFLSRASFTKDERIIEESTKGESSSEYISLAGEQSSSCLDKEETGEFTELSKFFPIKVILVKPKASEIKNDRVTEEESTQALTIRDLTPGTHVFILERRFYDHHGFTRFCRCFGKFVSVADPDLQIRGRTRELEFRGR</sequence>
<evidence type="ECO:0000313" key="3">
    <source>
        <dbReference type="Proteomes" id="UP001159427"/>
    </source>
</evidence>
<organism evidence="2 3">
    <name type="scientific">Porites evermanni</name>
    <dbReference type="NCBI Taxonomy" id="104178"/>
    <lineage>
        <taxon>Eukaryota</taxon>
        <taxon>Metazoa</taxon>
        <taxon>Cnidaria</taxon>
        <taxon>Anthozoa</taxon>
        <taxon>Hexacorallia</taxon>
        <taxon>Scleractinia</taxon>
        <taxon>Fungiina</taxon>
        <taxon>Poritidae</taxon>
        <taxon>Porites</taxon>
    </lineage>
</organism>
<evidence type="ECO:0000313" key="2">
    <source>
        <dbReference type="EMBL" id="CAH3016587.1"/>
    </source>
</evidence>
<dbReference type="Gene3D" id="2.60.40.10">
    <property type="entry name" value="Immunoglobulins"/>
    <property type="match status" value="1"/>
</dbReference>
<feature type="compositionally biased region" description="Polar residues" evidence="1">
    <location>
        <begin position="358"/>
        <end position="371"/>
    </location>
</feature>
<gene>
    <name evidence="2" type="ORF">PEVE_00030928</name>
</gene>
<feature type="region of interest" description="Disordered" evidence="1">
    <location>
        <begin position="273"/>
        <end position="302"/>
    </location>
</feature>
<feature type="region of interest" description="Disordered" evidence="1">
    <location>
        <begin position="746"/>
        <end position="771"/>
    </location>
</feature>
<feature type="region of interest" description="Disordered" evidence="1">
    <location>
        <begin position="436"/>
        <end position="500"/>
    </location>
</feature>
<evidence type="ECO:0000256" key="1">
    <source>
        <dbReference type="SAM" id="MobiDB-lite"/>
    </source>
</evidence>
<keyword evidence="3" id="KW-1185">Reference proteome</keyword>
<dbReference type="EMBL" id="CALNXI010000044">
    <property type="protein sequence ID" value="CAH3016587.1"/>
    <property type="molecule type" value="Genomic_DNA"/>
</dbReference>
<comment type="caution">
    <text evidence="2">The sequence shown here is derived from an EMBL/GenBank/DDBJ whole genome shotgun (WGS) entry which is preliminary data.</text>
</comment>
<feature type="compositionally biased region" description="Polar residues" evidence="1">
    <location>
        <begin position="460"/>
        <end position="486"/>
    </location>
</feature>
<proteinExistence type="predicted"/>
<accession>A0ABN8LHI4</accession>
<feature type="region of interest" description="Disordered" evidence="1">
    <location>
        <begin position="335"/>
        <end position="371"/>
    </location>
</feature>